<keyword evidence="4" id="KW-1185">Reference proteome</keyword>
<accession>A0ABY9WYY9</accession>
<keyword evidence="2" id="KW-0732">Signal</keyword>
<evidence type="ECO:0000313" key="3">
    <source>
        <dbReference type="EMBL" id="WNG48346.1"/>
    </source>
</evidence>
<sequence length="476" mass="49653">MAARTPPIGALLALLLVALLANSPAWAARNTRQSSRRTTTRSTAPVAVALLPFSGPGAEAQRKQVRAALQKRKKEVLILPAAVVDAAVASAGAPQSEKQRQELARRLNATALVSGQVSADRKQLVLEVASADTGKVLTTSTLRLRSASMTQRAVWPQLSKALLSARPPSALPESPPPTKSPASDPPDEPSSTPPPPPAVASRPPEPSPPPKKAEPKASPPTQAPPTSTEATAPTKSTSAKPVALEVVLSGGTQGRRLGYTGEQAGTLLGYELLAAPSGRVSASFFPGALLSRGVLAHLGLHVEGTGTRALSTTPRGALFSASAHGLAAGLVGRMPLGASELLLKVDYGQQTFAFHTYGTANLEGLPNLDYQYVRGGLGGRLQATERIAVLLDAAWLGVLRTGEMGGPDYFPRSSSNGLEGSLTLGFGLNSTLELRLGGEYRRYLHTLNTQPEDLRVAGGAVDEYFTVQLGLATRVR</sequence>
<name>A0ABY9WYY9_9BACT</name>
<evidence type="ECO:0000256" key="1">
    <source>
        <dbReference type="SAM" id="MobiDB-lite"/>
    </source>
</evidence>
<reference evidence="3 4" key="1">
    <citation type="submission" date="2019-08" db="EMBL/GenBank/DDBJ databases">
        <title>Archangium and Cystobacter genomes.</title>
        <authorList>
            <person name="Chen I.-C.K."/>
            <person name="Wielgoss S."/>
        </authorList>
    </citation>
    <scope>NUCLEOTIDE SEQUENCE [LARGE SCALE GENOMIC DNA]</scope>
    <source>
        <strain evidence="3 4">Cbm 6</strain>
    </source>
</reference>
<feature type="compositionally biased region" description="Low complexity" evidence="1">
    <location>
        <begin position="224"/>
        <end position="239"/>
    </location>
</feature>
<protein>
    <recommendedName>
        <fullName evidence="5">Outer membrane protein beta-barrel domain-containing protein</fullName>
    </recommendedName>
</protein>
<organism evidence="3 4">
    <name type="scientific">Archangium minus</name>
    <dbReference type="NCBI Taxonomy" id="83450"/>
    <lineage>
        <taxon>Bacteria</taxon>
        <taxon>Pseudomonadati</taxon>
        <taxon>Myxococcota</taxon>
        <taxon>Myxococcia</taxon>
        <taxon>Myxococcales</taxon>
        <taxon>Cystobacterineae</taxon>
        <taxon>Archangiaceae</taxon>
        <taxon>Archangium</taxon>
    </lineage>
</organism>
<dbReference type="RefSeq" id="WP_395805747.1">
    <property type="nucleotide sequence ID" value="NZ_CP043494.1"/>
</dbReference>
<dbReference type="EMBL" id="CP043494">
    <property type="protein sequence ID" value="WNG48346.1"/>
    <property type="molecule type" value="Genomic_DNA"/>
</dbReference>
<feature type="signal peptide" evidence="2">
    <location>
        <begin position="1"/>
        <end position="27"/>
    </location>
</feature>
<feature type="region of interest" description="Disordered" evidence="1">
    <location>
        <begin position="166"/>
        <end position="239"/>
    </location>
</feature>
<proteinExistence type="predicted"/>
<dbReference type="Proteomes" id="UP001611383">
    <property type="component" value="Chromosome"/>
</dbReference>
<evidence type="ECO:0008006" key="5">
    <source>
        <dbReference type="Google" id="ProtNLM"/>
    </source>
</evidence>
<feature type="compositionally biased region" description="Pro residues" evidence="1">
    <location>
        <begin position="191"/>
        <end position="210"/>
    </location>
</feature>
<feature type="compositionally biased region" description="Pro residues" evidence="1">
    <location>
        <begin position="169"/>
        <end position="179"/>
    </location>
</feature>
<gene>
    <name evidence="3" type="ORF">F0U60_32640</name>
</gene>
<evidence type="ECO:0000313" key="4">
    <source>
        <dbReference type="Proteomes" id="UP001611383"/>
    </source>
</evidence>
<feature type="chain" id="PRO_5046251994" description="Outer membrane protein beta-barrel domain-containing protein" evidence="2">
    <location>
        <begin position="28"/>
        <end position="476"/>
    </location>
</feature>
<evidence type="ECO:0000256" key="2">
    <source>
        <dbReference type="SAM" id="SignalP"/>
    </source>
</evidence>